<proteinExistence type="predicted"/>
<dbReference type="AlphaFoldDB" id="A0A2V4PHM6"/>
<name>A0A2V4PHM6_9ACTN</name>
<dbReference type="EMBL" id="PYBW01000028">
    <property type="protein sequence ID" value="PYC83470.1"/>
    <property type="molecule type" value="Genomic_DNA"/>
</dbReference>
<protein>
    <submittedName>
        <fullName evidence="1">Uncharacterized protein</fullName>
    </submittedName>
</protein>
<evidence type="ECO:0000313" key="1">
    <source>
        <dbReference type="EMBL" id="PYC83470.1"/>
    </source>
</evidence>
<comment type="caution">
    <text evidence="1">The sequence shown here is derived from an EMBL/GenBank/DDBJ whole genome shotgun (WGS) entry which is preliminary data.</text>
</comment>
<accession>A0A2V4PHM6</accession>
<evidence type="ECO:0000313" key="2">
    <source>
        <dbReference type="Proteomes" id="UP000248039"/>
    </source>
</evidence>
<keyword evidence="2" id="KW-1185">Reference proteome</keyword>
<reference evidence="1 2" key="1">
    <citation type="submission" date="2018-03" db="EMBL/GenBank/DDBJ databases">
        <title>Bioinformatic expansion and discovery of thiopeptide antibiotics.</title>
        <authorList>
            <person name="Schwalen C.J."/>
            <person name="Hudson G.A."/>
            <person name="Mitchell D.A."/>
        </authorList>
    </citation>
    <scope>NUCLEOTIDE SEQUENCE [LARGE SCALE GENOMIC DNA]</scope>
    <source>
        <strain evidence="1 2">ATCC 21389</strain>
    </source>
</reference>
<dbReference type="Proteomes" id="UP000248039">
    <property type="component" value="Unassembled WGS sequence"/>
</dbReference>
<gene>
    <name evidence="1" type="ORF">C7C46_09055</name>
</gene>
<organism evidence="1 2">
    <name type="scientific">Streptomyces tateyamensis</name>
    <dbReference type="NCBI Taxonomy" id="565073"/>
    <lineage>
        <taxon>Bacteria</taxon>
        <taxon>Bacillati</taxon>
        <taxon>Actinomycetota</taxon>
        <taxon>Actinomycetes</taxon>
        <taxon>Kitasatosporales</taxon>
        <taxon>Streptomycetaceae</taxon>
        <taxon>Streptomyces</taxon>
    </lineage>
</organism>
<sequence length="64" mass="7029">MRRGAAVSAPASLMTIRVYSVGEDGRRHPRGEQRIVLQDGTSQHVRPLTGEWPPCACSRCQPAQ</sequence>